<dbReference type="Proteomes" id="UP000054051">
    <property type="component" value="Unassembled WGS sequence"/>
</dbReference>
<comment type="caution">
    <text evidence="1">The sequence shown here is derived from an EMBL/GenBank/DDBJ whole genome shotgun (WGS) entry which is preliminary data.</text>
</comment>
<dbReference type="RefSeq" id="WP_006682314.1">
    <property type="nucleotide sequence ID" value="NZ_CAFB01000037.1"/>
</dbReference>
<dbReference type="AlphaFoldDB" id="G2J8H8"/>
<dbReference type="EMBL" id="CAFB01000037">
    <property type="protein sequence ID" value="CCD29075.1"/>
    <property type="molecule type" value="Genomic_DNA"/>
</dbReference>
<sequence length="153" mass="17178">MLAVNTPPSIDLARQQAGTQIKNTQTILNELNQWTDTKSAGLLKELLELENDQAGQEIVGRIESRLSDITENDADSSSKLYNICMKLIEISENFLENGLKENTQVEMYKVTNDFMGTIEWELHDAVSARHGQLAENIGQKSPALFDRIIEQLS</sequence>
<gene>
    <name evidence="1" type="ORF">CAGGBEG34_200079</name>
</gene>
<proteinExistence type="predicted"/>
<name>G2J8H8_9BURK</name>
<keyword evidence="2" id="KW-1185">Reference proteome</keyword>
<accession>G2J8H8</accession>
<evidence type="ECO:0000313" key="1">
    <source>
        <dbReference type="EMBL" id="CCD29075.1"/>
    </source>
</evidence>
<protein>
    <submittedName>
        <fullName evidence="1">Uncharacterized protein</fullName>
    </submittedName>
</protein>
<evidence type="ECO:0000313" key="2">
    <source>
        <dbReference type="Proteomes" id="UP000054051"/>
    </source>
</evidence>
<reference evidence="1 2" key="1">
    <citation type="submission" date="2011-08" db="EMBL/GenBank/DDBJ databases">
        <title>The genome of the obligate endobacterium of an arbuscular mycorrhizal fungus reveals an interphylum network of nutritional interactions.</title>
        <authorList>
            <person name="Ghignone S."/>
            <person name="Salvioli A."/>
            <person name="Anca I."/>
            <person name="Lumini E."/>
            <person name="Ortu G."/>
            <person name="Petiti L."/>
            <person name="Cruveiller S."/>
            <person name="Bianciotto V."/>
            <person name="Piffanelli P."/>
            <person name="Lanfranco L."/>
            <person name="Bonfante P."/>
        </authorList>
    </citation>
    <scope>NUCLEOTIDE SEQUENCE [LARGE SCALE GENOMIC DNA]</scope>
    <source>
        <strain evidence="1 2">BEG34</strain>
    </source>
</reference>
<organism evidence="1 2">
    <name type="scientific">Candidatus Glomeribacter gigasporarum BEG34</name>
    <dbReference type="NCBI Taxonomy" id="1070319"/>
    <lineage>
        <taxon>Bacteria</taxon>
        <taxon>Pseudomonadati</taxon>
        <taxon>Pseudomonadota</taxon>
        <taxon>Betaproteobacteria</taxon>
        <taxon>Burkholderiales</taxon>
        <taxon>Burkholderiaceae</taxon>
        <taxon>Candidatus Glomeribacter</taxon>
    </lineage>
</organism>